<dbReference type="Proteomes" id="UP000036608">
    <property type="component" value="Chromosome"/>
</dbReference>
<dbReference type="PANTHER" id="PTHR48135">
    <property type="match status" value="1"/>
</dbReference>
<dbReference type="AlphaFoldDB" id="A0A0H5AD42"/>
<name>A0A0H5AD42_9PSED</name>
<dbReference type="InterPro" id="IPR036887">
    <property type="entry name" value="HTH_APSES_sf"/>
</dbReference>
<feature type="domain" description="KilA-N" evidence="1">
    <location>
        <begin position="3"/>
        <end position="103"/>
    </location>
</feature>
<reference evidence="2 3" key="1">
    <citation type="journal article" date="2015" name="Genome Announc.">
        <title>Complete Genome Sequence of the Rhizobacterium Pseudomonas trivialis Strain IHBB745 with Multiple Plant Growth-Promoting Activities and Tolerance to Desiccation and Alkalinity.</title>
        <authorList>
            <person name="Gulati A."/>
            <person name="Swarnkar M.K."/>
            <person name="Vyas P."/>
            <person name="Rahi P."/>
            <person name="Thakur R."/>
            <person name="Thakur N."/>
            <person name="Singh A.K."/>
        </authorList>
    </citation>
    <scope>NUCLEOTIDE SEQUENCE [LARGE SCALE GENOMIC DNA]</scope>
    <source>
        <strain evidence="3">745</strain>
    </source>
</reference>
<dbReference type="OrthoDB" id="6966367at2"/>
<dbReference type="InterPro" id="IPR017880">
    <property type="entry name" value="KilA_N"/>
</dbReference>
<dbReference type="EMBL" id="CP011507">
    <property type="protein sequence ID" value="AKS09059.1"/>
    <property type="molecule type" value="Genomic_DNA"/>
</dbReference>
<sequence>MSNIVPFDYEGHPVQLSADGWLNATAISKKFGKRPSHWLALPTTAEYLEALAKRLNVGLSDTLIRRKIGRNGGVWLHPKLAVAFARWLSADFSVWCDLQIDALLHGDVDVRKRLDSACLALERGQQLASQSGKDLSGWRWAKPGLEHNVDYWREQLQLTLALDAA</sequence>
<dbReference type="PROSITE" id="PS51301">
    <property type="entry name" value="KILA_N"/>
    <property type="match status" value="1"/>
</dbReference>
<evidence type="ECO:0000259" key="1">
    <source>
        <dbReference type="PROSITE" id="PS51301"/>
    </source>
</evidence>
<keyword evidence="2" id="KW-0238">DNA-binding</keyword>
<dbReference type="GO" id="GO:0003677">
    <property type="term" value="F:DNA binding"/>
    <property type="evidence" value="ECO:0007669"/>
    <property type="project" value="UniProtKB-KW"/>
</dbReference>
<proteinExistence type="predicted"/>
<protein>
    <submittedName>
        <fullName evidence="2">DNA-binding protein</fullName>
    </submittedName>
</protein>
<organism evidence="2 3">
    <name type="scientific">Pseudomonas trivialis</name>
    <dbReference type="NCBI Taxonomy" id="200450"/>
    <lineage>
        <taxon>Bacteria</taxon>
        <taxon>Pseudomonadati</taxon>
        <taxon>Pseudomonadota</taxon>
        <taxon>Gammaproteobacteria</taxon>
        <taxon>Pseudomonadales</taxon>
        <taxon>Pseudomonadaceae</taxon>
        <taxon>Pseudomonas</taxon>
    </lineage>
</organism>
<dbReference type="KEGG" id="ptv:AA957_24040"/>
<reference evidence="3" key="2">
    <citation type="submission" date="2015-05" db="EMBL/GenBank/DDBJ databases">
        <authorList>
            <person name="Swarnkar M.K."/>
            <person name="Vyas P."/>
            <person name="Rahi P."/>
            <person name="Thakur R."/>
            <person name="Thakur N."/>
            <person name="Singh A.K."/>
            <person name="Gulati A."/>
        </authorList>
    </citation>
    <scope>NUCLEOTIDE SEQUENCE [LARGE SCALE GENOMIC DNA]</scope>
    <source>
        <strain evidence="3">745</strain>
    </source>
</reference>
<dbReference type="InterPro" id="IPR018004">
    <property type="entry name" value="KilA/APSES_HTH"/>
</dbReference>
<dbReference type="PATRIC" id="fig|200450.3.peg.4939"/>
<dbReference type="PANTHER" id="PTHR48135:SF1">
    <property type="entry name" value="KILA-N DOMAIN-CONTAINING PROTEIN"/>
    <property type="match status" value="1"/>
</dbReference>
<dbReference type="SMART" id="SM01252">
    <property type="entry name" value="KilA-N"/>
    <property type="match status" value="1"/>
</dbReference>
<dbReference type="RefSeq" id="WP_049712388.1">
    <property type="nucleotide sequence ID" value="NZ_CP011507.1"/>
</dbReference>
<dbReference type="SUPFAM" id="SSF54616">
    <property type="entry name" value="DNA-binding domain of Mlu1-box binding protein MBP1"/>
    <property type="match status" value="1"/>
</dbReference>
<accession>A0A0H5AD42</accession>
<dbReference type="Pfam" id="PF04383">
    <property type="entry name" value="KilA-N"/>
    <property type="match status" value="1"/>
</dbReference>
<evidence type="ECO:0000313" key="2">
    <source>
        <dbReference type="EMBL" id="AKS09059.1"/>
    </source>
</evidence>
<gene>
    <name evidence="2" type="ORF">AA957_24040</name>
</gene>
<evidence type="ECO:0000313" key="3">
    <source>
        <dbReference type="Proteomes" id="UP000036608"/>
    </source>
</evidence>